<dbReference type="OrthoDB" id="2417221at2759"/>
<dbReference type="GO" id="GO:0008380">
    <property type="term" value="P:RNA splicing"/>
    <property type="evidence" value="ECO:0007669"/>
    <property type="project" value="UniProtKB-KW"/>
</dbReference>
<dbReference type="EMBL" id="AMQN01002004">
    <property type="status" value="NOT_ANNOTATED_CDS"/>
    <property type="molecule type" value="Genomic_DNA"/>
</dbReference>
<feature type="region of interest" description="Disordered" evidence="12">
    <location>
        <begin position="91"/>
        <end position="166"/>
    </location>
</feature>
<dbReference type="GO" id="GO:0006397">
    <property type="term" value="P:mRNA processing"/>
    <property type="evidence" value="ECO:0007669"/>
    <property type="project" value="UniProtKB-KW"/>
</dbReference>
<evidence type="ECO:0000256" key="4">
    <source>
        <dbReference type="ARBA" id="ARBA00022728"/>
    </source>
</evidence>
<dbReference type="HOGENOM" id="CLU_100385_1_0_1"/>
<keyword evidence="5 11" id="KW-0863">Zinc-finger</keyword>
<evidence type="ECO:0000256" key="5">
    <source>
        <dbReference type="ARBA" id="ARBA00022771"/>
    </source>
</evidence>
<dbReference type="Gene3D" id="4.10.1000.10">
    <property type="entry name" value="Zinc finger, CCCH-type"/>
    <property type="match status" value="1"/>
</dbReference>
<reference evidence="14 16" key="2">
    <citation type="journal article" date="2013" name="Nature">
        <title>Insights into bilaterian evolution from three spiralian genomes.</title>
        <authorList>
            <person name="Simakov O."/>
            <person name="Marletaz F."/>
            <person name="Cho S.J."/>
            <person name="Edsinger-Gonzales E."/>
            <person name="Havlak P."/>
            <person name="Hellsten U."/>
            <person name="Kuo D.H."/>
            <person name="Larsson T."/>
            <person name="Lv J."/>
            <person name="Arendt D."/>
            <person name="Savage R."/>
            <person name="Osoegawa K."/>
            <person name="de Jong P."/>
            <person name="Grimwood J."/>
            <person name="Chapman J.A."/>
            <person name="Shapiro H."/>
            <person name="Aerts A."/>
            <person name="Otillar R.P."/>
            <person name="Terry A.Y."/>
            <person name="Boore J.L."/>
            <person name="Grigoriev I.V."/>
            <person name="Lindberg D.R."/>
            <person name="Seaver E.C."/>
            <person name="Weisblat D.A."/>
            <person name="Putnam N.H."/>
            <person name="Rokhsar D.S."/>
        </authorList>
    </citation>
    <scope>NUCLEOTIDE SEQUENCE</scope>
    <source>
        <strain evidence="14 16">I ESC-2004</strain>
    </source>
</reference>
<dbReference type="FunFam" id="3.30.160.60:FF:000741">
    <property type="entry name" value="Zinc finger matrin-type protein 5"/>
    <property type="match status" value="1"/>
</dbReference>
<dbReference type="InterPro" id="IPR013085">
    <property type="entry name" value="U1-CZ_Znf_C2H2"/>
</dbReference>
<keyword evidence="3 11" id="KW-0479">Metal-binding</keyword>
<keyword evidence="6 11" id="KW-0862">Zinc</keyword>
<evidence type="ECO:0000256" key="3">
    <source>
        <dbReference type="ARBA" id="ARBA00022723"/>
    </source>
</evidence>
<comment type="subcellular location">
    <subcellularLocation>
        <location evidence="1">Nucleus</location>
    </subcellularLocation>
</comment>
<organism evidence="14">
    <name type="scientific">Capitella teleta</name>
    <name type="common">Polychaete worm</name>
    <dbReference type="NCBI Taxonomy" id="283909"/>
    <lineage>
        <taxon>Eukaryota</taxon>
        <taxon>Metazoa</taxon>
        <taxon>Spiralia</taxon>
        <taxon>Lophotrochozoa</taxon>
        <taxon>Annelida</taxon>
        <taxon>Polychaeta</taxon>
        <taxon>Sedentaria</taxon>
        <taxon>Scolecida</taxon>
        <taxon>Capitellidae</taxon>
        <taxon>Capitella</taxon>
    </lineage>
</organism>
<evidence type="ECO:0000256" key="8">
    <source>
        <dbReference type="ARBA" id="ARBA00023242"/>
    </source>
</evidence>
<feature type="compositionally biased region" description="Low complexity" evidence="12">
    <location>
        <begin position="134"/>
        <end position="143"/>
    </location>
</feature>
<evidence type="ECO:0000256" key="10">
    <source>
        <dbReference type="ARBA" id="ARBA00076547"/>
    </source>
</evidence>
<dbReference type="Gene3D" id="3.30.160.60">
    <property type="entry name" value="Classic Zinc Finger"/>
    <property type="match status" value="1"/>
</dbReference>
<dbReference type="SUPFAM" id="SSF57667">
    <property type="entry name" value="beta-beta-alpha zinc fingers"/>
    <property type="match status" value="1"/>
</dbReference>
<dbReference type="InterPro" id="IPR000571">
    <property type="entry name" value="Znf_CCCH"/>
</dbReference>
<evidence type="ECO:0000313" key="16">
    <source>
        <dbReference type="Proteomes" id="UP000014760"/>
    </source>
</evidence>
<feature type="zinc finger region" description="C3H1-type" evidence="11">
    <location>
        <begin position="51"/>
        <end position="79"/>
    </location>
</feature>
<dbReference type="STRING" id="283909.R7TYG8"/>
<sequence length="166" mass="19106">MGRRYFCEYCDKAFPDNPTQRKKHIHGVHHQRMRKAHYDSFRDPSVILQEEMQKPPCRNFFNRGHCDYINNCRFSHLTEEYKLRLQEQAKLKKGSAAKPADSATLDEWLAKRSKSTTSDDEAKETPPPAQTSFSLPPHLLSHPNLPPSLLPPPPDAFQLAPLAEWG</sequence>
<keyword evidence="7" id="KW-0508">mRNA splicing</keyword>
<dbReference type="FunCoup" id="R7TYG8">
    <property type="interactions" value="241"/>
</dbReference>
<reference evidence="16" key="1">
    <citation type="submission" date="2012-12" db="EMBL/GenBank/DDBJ databases">
        <authorList>
            <person name="Hellsten U."/>
            <person name="Grimwood J."/>
            <person name="Chapman J.A."/>
            <person name="Shapiro H."/>
            <person name="Aerts A."/>
            <person name="Otillar R.P."/>
            <person name="Terry A.Y."/>
            <person name="Boore J.L."/>
            <person name="Simakov O."/>
            <person name="Marletaz F."/>
            <person name="Cho S.-J."/>
            <person name="Edsinger-Gonzales E."/>
            <person name="Havlak P."/>
            <person name="Kuo D.-H."/>
            <person name="Larsson T."/>
            <person name="Lv J."/>
            <person name="Arendt D."/>
            <person name="Savage R."/>
            <person name="Osoegawa K."/>
            <person name="de Jong P."/>
            <person name="Lindberg D.R."/>
            <person name="Seaver E.C."/>
            <person name="Weisblat D.A."/>
            <person name="Putnam N.H."/>
            <person name="Grigoriev I.V."/>
            <person name="Rokhsar D.S."/>
        </authorList>
    </citation>
    <scope>NUCLEOTIDE SEQUENCE</scope>
    <source>
        <strain evidence="16">I ESC-2004</strain>
    </source>
</reference>
<feature type="compositionally biased region" description="Pro residues" evidence="12">
    <location>
        <begin position="144"/>
        <end position="155"/>
    </location>
</feature>
<dbReference type="SUPFAM" id="SSF90229">
    <property type="entry name" value="CCCH zinc finger"/>
    <property type="match status" value="1"/>
</dbReference>
<evidence type="ECO:0000256" key="1">
    <source>
        <dbReference type="ARBA" id="ARBA00004123"/>
    </source>
</evidence>
<dbReference type="AlphaFoldDB" id="R7TYG8"/>
<dbReference type="EMBL" id="KB307554">
    <property type="protein sequence ID" value="ELT98779.1"/>
    <property type="molecule type" value="Genomic_DNA"/>
</dbReference>
<evidence type="ECO:0000256" key="6">
    <source>
        <dbReference type="ARBA" id="ARBA00022833"/>
    </source>
</evidence>
<dbReference type="EnsemblMetazoa" id="CapteT151542">
    <property type="protein sequence ID" value="CapteP151542"/>
    <property type="gene ID" value="CapteG151542"/>
</dbReference>
<accession>R7TYG8</accession>
<gene>
    <name evidence="14" type="ORF">CAPTEDRAFT_151542</name>
</gene>
<evidence type="ECO:0000256" key="11">
    <source>
        <dbReference type="PROSITE-ProRule" id="PRU00723"/>
    </source>
</evidence>
<proteinExistence type="predicted"/>
<keyword evidence="4" id="KW-0747">Spliceosome</keyword>
<dbReference type="InterPro" id="IPR036236">
    <property type="entry name" value="Znf_C2H2_sf"/>
</dbReference>
<evidence type="ECO:0000259" key="13">
    <source>
        <dbReference type="PROSITE" id="PS50103"/>
    </source>
</evidence>
<keyword evidence="16" id="KW-1185">Reference proteome</keyword>
<evidence type="ECO:0000313" key="14">
    <source>
        <dbReference type="EMBL" id="ELT98779.1"/>
    </source>
</evidence>
<evidence type="ECO:0000256" key="9">
    <source>
        <dbReference type="ARBA" id="ARBA00067764"/>
    </source>
</evidence>
<keyword evidence="8" id="KW-0539">Nucleus</keyword>
<dbReference type="GO" id="GO:0008270">
    <property type="term" value="F:zinc ion binding"/>
    <property type="evidence" value="ECO:0007669"/>
    <property type="project" value="UniProtKB-KW"/>
</dbReference>
<protein>
    <recommendedName>
        <fullName evidence="9">Zinc finger matrin-type protein 5</fullName>
    </recommendedName>
    <alternativeName>
        <fullName evidence="10">U11/U12 small nuclear ribonucleoprotein 20 kDa protein</fullName>
    </alternativeName>
</protein>
<name>R7TYG8_CAPTE</name>
<dbReference type="PANTHER" id="PTHR16465">
    <property type="entry name" value="NUCLEASE-RELATED"/>
    <property type="match status" value="1"/>
</dbReference>
<keyword evidence="2" id="KW-0507">mRNA processing</keyword>
<evidence type="ECO:0000256" key="7">
    <source>
        <dbReference type="ARBA" id="ARBA00023187"/>
    </source>
</evidence>
<reference evidence="15" key="3">
    <citation type="submission" date="2015-06" db="UniProtKB">
        <authorList>
            <consortium name="EnsemblMetazoa"/>
        </authorList>
    </citation>
    <scope>IDENTIFICATION</scope>
</reference>
<dbReference type="Proteomes" id="UP000014760">
    <property type="component" value="Unassembled WGS sequence"/>
</dbReference>
<dbReference type="GO" id="GO:0005689">
    <property type="term" value="C:U12-type spliceosomal complex"/>
    <property type="evidence" value="ECO:0007669"/>
    <property type="project" value="TreeGrafter"/>
</dbReference>
<dbReference type="PROSITE" id="PS50103">
    <property type="entry name" value="ZF_C3H1"/>
    <property type="match status" value="1"/>
</dbReference>
<feature type="domain" description="C3H1-type" evidence="13">
    <location>
        <begin position="51"/>
        <end position="79"/>
    </location>
</feature>
<dbReference type="InterPro" id="IPR036855">
    <property type="entry name" value="Znf_CCCH_sf"/>
</dbReference>
<evidence type="ECO:0000256" key="12">
    <source>
        <dbReference type="SAM" id="MobiDB-lite"/>
    </source>
</evidence>
<dbReference type="PANTHER" id="PTHR16465:SF0">
    <property type="entry name" value="ZINC FINGER MATRIN-TYPE PROTEIN 5"/>
    <property type="match status" value="1"/>
</dbReference>
<evidence type="ECO:0000313" key="15">
    <source>
        <dbReference type="EnsemblMetazoa" id="CapteP151542"/>
    </source>
</evidence>
<evidence type="ECO:0000256" key="2">
    <source>
        <dbReference type="ARBA" id="ARBA00022664"/>
    </source>
</evidence>
<dbReference type="Pfam" id="PF06220">
    <property type="entry name" value="zf-U1"/>
    <property type="match status" value="1"/>
</dbReference>
<dbReference type="OMA" id="WPPIQEL"/>